<evidence type="ECO:0000256" key="8">
    <source>
        <dbReference type="PIRSR" id="PIRSR602401-1"/>
    </source>
</evidence>
<accession>G5EJW4</accession>
<dbReference type="SUPFAM" id="SSF48264">
    <property type="entry name" value="Cytochrome P450"/>
    <property type="match status" value="1"/>
</dbReference>
<evidence type="ECO:0000313" key="10">
    <source>
        <dbReference type="EMBL" id="BAL05176.1"/>
    </source>
</evidence>
<keyword evidence="7" id="KW-0503">Monooxygenase</keyword>
<evidence type="ECO:0000256" key="3">
    <source>
        <dbReference type="ARBA" id="ARBA00010617"/>
    </source>
</evidence>
<dbReference type="Gene3D" id="1.10.630.10">
    <property type="entry name" value="Cytochrome P450"/>
    <property type="match status" value="1"/>
</dbReference>
<comment type="pathway">
    <text evidence="2">Secondary metabolite biosynthesis.</text>
</comment>
<keyword evidence="8" id="KW-0349">Heme</keyword>
<dbReference type="InterPro" id="IPR001128">
    <property type="entry name" value="Cyt_P450"/>
</dbReference>
<dbReference type="InterPro" id="IPR036396">
    <property type="entry name" value="Cyt_P450_sf"/>
</dbReference>
<protein>
    <submittedName>
        <fullName evidence="10">Cytochrome P450</fullName>
    </submittedName>
</protein>
<dbReference type="InterPro" id="IPR002401">
    <property type="entry name" value="Cyt_P450_E_grp-I"/>
</dbReference>
<reference evidence="10" key="1">
    <citation type="submission" date="2010-10" db="EMBL/GenBank/DDBJ databases">
        <title>Phanerochaete chrysosporium cytochrome P450.</title>
        <authorList>
            <person name="Hirosue S."/>
            <person name="Hiratsuka N."/>
            <person name="Ichinose H."/>
            <person name="Wariishi H."/>
        </authorList>
    </citation>
    <scope>NUCLEOTIDE SEQUENCE</scope>
    <source>
        <strain evidence="10">ATCC 34541</strain>
    </source>
</reference>
<feature type="transmembrane region" description="Helical" evidence="9">
    <location>
        <begin position="15"/>
        <end position="33"/>
    </location>
</feature>
<dbReference type="GO" id="GO:0005506">
    <property type="term" value="F:iron ion binding"/>
    <property type="evidence" value="ECO:0007669"/>
    <property type="project" value="InterPro"/>
</dbReference>
<keyword evidence="5" id="KW-0560">Oxidoreductase</keyword>
<dbReference type="GO" id="GO:0004497">
    <property type="term" value="F:monooxygenase activity"/>
    <property type="evidence" value="ECO:0007669"/>
    <property type="project" value="UniProtKB-KW"/>
</dbReference>
<dbReference type="EMBL" id="AB597889">
    <property type="protein sequence ID" value="BAL05176.1"/>
    <property type="molecule type" value="mRNA"/>
</dbReference>
<dbReference type="GO" id="GO:0020037">
    <property type="term" value="F:heme binding"/>
    <property type="evidence" value="ECO:0007669"/>
    <property type="project" value="InterPro"/>
</dbReference>
<keyword evidence="4 8" id="KW-0479">Metal-binding</keyword>
<sequence>MGSDAQLPVLSPRDAFAIIVLSAVGAHLVFKRWEPKKLRVVTFLLFLVPACLSTLLLPHFGTALGLTVGFLTYWTALTLSIVFYRVGPLHPLYQYPGPLPAKISKWWHVWHVQQGKQHLYLQQLHDKYGDIVRIGPNEVSIRDPACITPVLGAQGMPKSDMFLGRNMWPETAPLIGYRDPAEHTKRRKPWNRAFSSASVKEFEPIIQHRVHQLVEALSDRQGQVVDLAEWISFFTYDFMGDMVFGGWTEMMRDGADKGGLWDLLRRGLTVSALWGEVPWVSYYAKKLPWTAQDNKAMRVMAFSRTEQRYASGSASKDLFYYLSNEDGSEKVSPPRNIVIGDGLLALVAGSDTTATVVANMMYELLRHPAAYRRLQEEVDKFYPRGEDSLDPKHIKDMHYLEAVINEGLRMYPAVPSGSVRAPEVGKGGKIAGPYYIPEGTQTRIHFWSVQRDARNFSFPETFWPERWLIAEGIEPAPAGEKLVHNPNAFTPFSFGPYNCVGKNIALAEMKQLLCHLVHKLDVRFADGVDPDAFDRASEDRFIYVVGELPVVVERRD</sequence>
<organism evidence="10">
    <name type="scientific">Phanerodontia chrysosporium</name>
    <name type="common">White-rot fungus</name>
    <name type="synonym">Sporotrichum pruinosum</name>
    <dbReference type="NCBI Taxonomy" id="2822231"/>
    <lineage>
        <taxon>Eukaryota</taxon>
        <taxon>Fungi</taxon>
        <taxon>Dikarya</taxon>
        <taxon>Basidiomycota</taxon>
        <taxon>Agaricomycotina</taxon>
        <taxon>Agaricomycetes</taxon>
        <taxon>Polyporales</taxon>
        <taxon>Phanerochaetaceae</taxon>
        <taxon>Phanerodontia</taxon>
    </lineage>
</organism>
<dbReference type="GO" id="GO:0016705">
    <property type="term" value="F:oxidoreductase activity, acting on paired donors, with incorporation or reduction of molecular oxygen"/>
    <property type="evidence" value="ECO:0007669"/>
    <property type="project" value="InterPro"/>
</dbReference>
<keyword evidence="6 8" id="KW-0408">Iron</keyword>
<proteinExistence type="evidence at transcript level"/>
<dbReference type="InterPro" id="IPR050121">
    <property type="entry name" value="Cytochrome_P450_monoxygenase"/>
</dbReference>
<evidence type="ECO:0000256" key="1">
    <source>
        <dbReference type="ARBA" id="ARBA00001971"/>
    </source>
</evidence>
<dbReference type="PANTHER" id="PTHR24305:SF187">
    <property type="entry name" value="P450, PUTATIVE (EUROFUNG)-RELATED"/>
    <property type="match status" value="1"/>
</dbReference>
<keyword evidence="9" id="KW-0812">Transmembrane</keyword>
<feature type="transmembrane region" description="Helical" evidence="9">
    <location>
        <begin position="40"/>
        <end position="57"/>
    </location>
</feature>
<evidence type="ECO:0000256" key="7">
    <source>
        <dbReference type="ARBA" id="ARBA00023033"/>
    </source>
</evidence>
<dbReference type="CDD" id="cd11061">
    <property type="entry name" value="CYP67-like"/>
    <property type="match status" value="1"/>
</dbReference>
<dbReference type="Pfam" id="PF00067">
    <property type="entry name" value="p450"/>
    <property type="match status" value="1"/>
</dbReference>
<keyword evidence="9" id="KW-1133">Transmembrane helix</keyword>
<evidence type="ECO:0000256" key="6">
    <source>
        <dbReference type="ARBA" id="ARBA00023004"/>
    </source>
</evidence>
<comment type="similarity">
    <text evidence="3">Belongs to the cytochrome P450 family.</text>
</comment>
<dbReference type="PANTHER" id="PTHR24305">
    <property type="entry name" value="CYTOCHROME P450"/>
    <property type="match status" value="1"/>
</dbReference>
<gene>
    <name evidence="10" type="primary">PcCYP_97a</name>
</gene>
<evidence type="ECO:0000256" key="4">
    <source>
        <dbReference type="ARBA" id="ARBA00022723"/>
    </source>
</evidence>
<name>G5EJW4_PHACH</name>
<feature type="binding site" description="axial binding residue" evidence="8">
    <location>
        <position position="499"/>
    </location>
    <ligand>
        <name>heme</name>
        <dbReference type="ChEBI" id="CHEBI:30413"/>
    </ligand>
    <ligandPart>
        <name>Fe</name>
        <dbReference type="ChEBI" id="CHEBI:18248"/>
    </ligandPart>
</feature>
<dbReference type="PRINTS" id="PR00385">
    <property type="entry name" value="P450"/>
</dbReference>
<evidence type="ECO:0000256" key="9">
    <source>
        <dbReference type="SAM" id="Phobius"/>
    </source>
</evidence>
<evidence type="ECO:0000256" key="5">
    <source>
        <dbReference type="ARBA" id="ARBA00023002"/>
    </source>
</evidence>
<dbReference type="PRINTS" id="PR00463">
    <property type="entry name" value="EP450I"/>
</dbReference>
<dbReference type="AlphaFoldDB" id="G5EJW4"/>
<comment type="cofactor">
    <cofactor evidence="1 8">
        <name>heme</name>
        <dbReference type="ChEBI" id="CHEBI:30413"/>
    </cofactor>
</comment>
<keyword evidence="9" id="KW-0472">Membrane</keyword>
<dbReference type="VEuPathDB" id="FungiDB:AGR57_8847"/>
<evidence type="ECO:0000256" key="2">
    <source>
        <dbReference type="ARBA" id="ARBA00005179"/>
    </source>
</evidence>